<organism evidence="17 18">
    <name type="scientific">Patiria miniata</name>
    <name type="common">Bat star</name>
    <name type="synonym">Asterina miniata</name>
    <dbReference type="NCBI Taxonomy" id="46514"/>
    <lineage>
        <taxon>Eukaryota</taxon>
        <taxon>Metazoa</taxon>
        <taxon>Echinodermata</taxon>
        <taxon>Eleutherozoa</taxon>
        <taxon>Asterozoa</taxon>
        <taxon>Asteroidea</taxon>
        <taxon>Valvatacea</taxon>
        <taxon>Valvatida</taxon>
        <taxon>Asterinidae</taxon>
        <taxon>Patiria</taxon>
    </lineage>
</organism>
<dbReference type="GO" id="GO:0000981">
    <property type="term" value="F:DNA-binding transcription factor activity, RNA polymerase II-specific"/>
    <property type="evidence" value="ECO:0007669"/>
    <property type="project" value="InterPro"/>
</dbReference>
<feature type="compositionally biased region" description="Polar residues" evidence="14">
    <location>
        <begin position="1229"/>
        <end position="1245"/>
    </location>
</feature>
<dbReference type="Gene3D" id="1.10.10.60">
    <property type="entry name" value="Homeodomain-like"/>
    <property type="match status" value="1"/>
</dbReference>
<evidence type="ECO:0000256" key="7">
    <source>
        <dbReference type="ARBA" id="ARBA00023155"/>
    </source>
</evidence>
<evidence type="ECO:0000256" key="10">
    <source>
        <dbReference type="PROSITE-ProRule" id="PRU00108"/>
    </source>
</evidence>
<feature type="region of interest" description="Disordered" evidence="14">
    <location>
        <begin position="1187"/>
        <end position="1215"/>
    </location>
</feature>
<feature type="compositionally biased region" description="Polar residues" evidence="14">
    <location>
        <begin position="716"/>
        <end position="727"/>
    </location>
</feature>
<evidence type="ECO:0000256" key="12">
    <source>
        <dbReference type="RuleBase" id="RU361129"/>
    </source>
</evidence>
<feature type="domain" description="CUT" evidence="16">
    <location>
        <begin position="984"/>
        <end position="1071"/>
    </location>
</feature>
<dbReference type="OMA" id="LESKPYH"/>
<evidence type="ECO:0000256" key="2">
    <source>
        <dbReference type="ARBA" id="ARBA00008190"/>
    </source>
</evidence>
<evidence type="ECO:0000256" key="11">
    <source>
        <dbReference type="RuleBase" id="RU000682"/>
    </source>
</evidence>
<dbReference type="InterPro" id="IPR009057">
    <property type="entry name" value="Homeodomain-like_sf"/>
</dbReference>
<feature type="region of interest" description="Disordered" evidence="14">
    <location>
        <begin position="31"/>
        <end position="55"/>
    </location>
</feature>
<name>A0A913ZUG9_PATMI</name>
<evidence type="ECO:0000259" key="15">
    <source>
        <dbReference type="PROSITE" id="PS50071"/>
    </source>
</evidence>
<dbReference type="InterPro" id="IPR001356">
    <property type="entry name" value="HD"/>
</dbReference>
<evidence type="ECO:0000256" key="5">
    <source>
        <dbReference type="ARBA" id="ARBA00023054"/>
    </source>
</evidence>
<dbReference type="Pfam" id="PF00046">
    <property type="entry name" value="Homeodomain"/>
    <property type="match status" value="1"/>
</dbReference>
<dbReference type="SMART" id="SM00389">
    <property type="entry name" value="HOX"/>
    <property type="match status" value="1"/>
</dbReference>
<feature type="compositionally biased region" description="Low complexity" evidence="14">
    <location>
        <begin position="935"/>
        <end position="952"/>
    </location>
</feature>
<dbReference type="PANTHER" id="PTHR14043:SF2">
    <property type="entry name" value="HOMEOBOX PROTEIN CUT"/>
    <property type="match status" value="1"/>
</dbReference>
<feature type="domain" description="CUT" evidence="16">
    <location>
        <begin position="775"/>
        <end position="862"/>
    </location>
</feature>
<dbReference type="PANTHER" id="PTHR14043">
    <property type="entry name" value="CCAAT DISPLACEMENT PROTEIN-RELATED"/>
    <property type="match status" value="1"/>
</dbReference>
<dbReference type="OrthoDB" id="10257567at2759"/>
<feature type="region of interest" description="Disordered" evidence="14">
    <location>
        <begin position="864"/>
        <end position="973"/>
    </location>
</feature>
<dbReference type="PROSITE" id="PS00027">
    <property type="entry name" value="HOMEOBOX_1"/>
    <property type="match status" value="1"/>
</dbReference>
<feature type="compositionally biased region" description="Basic residues" evidence="14">
    <location>
        <begin position="497"/>
        <end position="516"/>
    </location>
</feature>
<evidence type="ECO:0000256" key="4">
    <source>
        <dbReference type="ARBA" id="ARBA00023015"/>
    </source>
</evidence>
<evidence type="ECO:0000256" key="13">
    <source>
        <dbReference type="SAM" id="Coils"/>
    </source>
</evidence>
<evidence type="ECO:0000256" key="8">
    <source>
        <dbReference type="ARBA" id="ARBA00023163"/>
    </source>
</evidence>
<evidence type="ECO:0000256" key="9">
    <source>
        <dbReference type="ARBA" id="ARBA00023242"/>
    </source>
</evidence>
<feature type="region of interest" description="Disordered" evidence="14">
    <location>
        <begin position="613"/>
        <end position="638"/>
    </location>
</feature>
<dbReference type="InterPro" id="IPR017970">
    <property type="entry name" value="Homeobox_CS"/>
</dbReference>
<reference evidence="17" key="1">
    <citation type="submission" date="2022-11" db="UniProtKB">
        <authorList>
            <consortium name="EnsemblMetazoa"/>
        </authorList>
    </citation>
    <scope>IDENTIFICATION</scope>
</reference>
<feature type="domain" description="Homeobox" evidence="15">
    <location>
        <begin position="1090"/>
        <end position="1150"/>
    </location>
</feature>
<dbReference type="PROSITE" id="PS51042">
    <property type="entry name" value="CUT"/>
    <property type="match status" value="3"/>
</dbReference>
<dbReference type="Proteomes" id="UP000887568">
    <property type="component" value="Unplaced"/>
</dbReference>
<keyword evidence="5 13" id="KW-0175">Coiled coil</keyword>
<dbReference type="Gene3D" id="1.10.260.40">
    <property type="entry name" value="lambda repressor-like DNA-binding domains"/>
    <property type="match status" value="3"/>
</dbReference>
<dbReference type="InterPro" id="IPR010982">
    <property type="entry name" value="Lambda_DNA-bd_dom_sf"/>
</dbReference>
<feature type="region of interest" description="Disordered" evidence="14">
    <location>
        <begin position="660"/>
        <end position="759"/>
    </location>
</feature>
<dbReference type="RefSeq" id="XP_038054721.1">
    <property type="nucleotide sequence ID" value="XM_038198793.1"/>
</dbReference>
<feature type="DNA-binding region" description="Homeobox" evidence="10">
    <location>
        <begin position="1092"/>
        <end position="1151"/>
    </location>
</feature>
<dbReference type="Pfam" id="PF25398">
    <property type="entry name" value="CUX1_N"/>
    <property type="match status" value="1"/>
</dbReference>
<dbReference type="PROSITE" id="PS50071">
    <property type="entry name" value="HOMEOBOX_2"/>
    <property type="match status" value="1"/>
</dbReference>
<comment type="similarity">
    <text evidence="2 12">Belongs to the CUT homeobox family.</text>
</comment>
<feature type="compositionally biased region" description="Polar residues" evidence="14">
    <location>
        <begin position="1187"/>
        <end position="1197"/>
    </location>
</feature>
<dbReference type="SUPFAM" id="SSF47413">
    <property type="entry name" value="lambda repressor-like DNA-binding domains"/>
    <property type="match status" value="3"/>
</dbReference>
<comment type="subcellular location">
    <subcellularLocation>
        <location evidence="1 10 11">Nucleus</location>
    </subcellularLocation>
</comment>
<dbReference type="Pfam" id="PF02376">
    <property type="entry name" value="CUT"/>
    <property type="match status" value="3"/>
</dbReference>
<dbReference type="CDD" id="cd00086">
    <property type="entry name" value="homeodomain"/>
    <property type="match status" value="1"/>
</dbReference>
<feature type="domain" description="CUT" evidence="16">
    <location>
        <begin position="524"/>
        <end position="611"/>
    </location>
</feature>
<keyword evidence="9 10" id="KW-0539">Nucleus</keyword>
<feature type="compositionally biased region" description="Polar residues" evidence="14">
    <location>
        <begin position="872"/>
        <end position="888"/>
    </location>
</feature>
<dbReference type="SMART" id="SM01109">
    <property type="entry name" value="CUT"/>
    <property type="match status" value="3"/>
</dbReference>
<keyword evidence="8 12" id="KW-0804">Transcription</keyword>
<evidence type="ECO:0000256" key="14">
    <source>
        <dbReference type="SAM" id="MobiDB-lite"/>
    </source>
</evidence>
<feature type="region of interest" description="Disordered" evidence="14">
    <location>
        <begin position="1229"/>
        <end position="1330"/>
    </location>
</feature>
<keyword evidence="7 10" id="KW-0371">Homeobox</keyword>
<feature type="compositionally biased region" description="Basic and acidic residues" evidence="14">
    <location>
        <begin position="1264"/>
        <end position="1282"/>
    </location>
</feature>
<evidence type="ECO:0000313" key="18">
    <source>
        <dbReference type="Proteomes" id="UP000887568"/>
    </source>
</evidence>
<dbReference type="SUPFAM" id="SSF46689">
    <property type="entry name" value="Homeodomain-like"/>
    <property type="match status" value="1"/>
</dbReference>
<keyword evidence="4 12" id="KW-0805">Transcription regulation</keyword>
<feature type="coiled-coil region" evidence="13">
    <location>
        <begin position="113"/>
        <end position="356"/>
    </location>
</feature>
<dbReference type="GeneID" id="119726950"/>
<feature type="compositionally biased region" description="Basic and acidic residues" evidence="14">
    <location>
        <begin position="34"/>
        <end position="55"/>
    </location>
</feature>
<dbReference type="GO" id="GO:0000977">
    <property type="term" value="F:RNA polymerase II transcription regulatory region sequence-specific DNA binding"/>
    <property type="evidence" value="ECO:0007669"/>
    <property type="project" value="TreeGrafter"/>
</dbReference>
<accession>A0A913ZUG9</accession>
<evidence type="ECO:0000256" key="1">
    <source>
        <dbReference type="ARBA" id="ARBA00004123"/>
    </source>
</evidence>
<evidence type="ECO:0000313" key="17">
    <source>
        <dbReference type="EnsemblMetazoa" id="XP_038054721.1"/>
    </source>
</evidence>
<dbReference type="InterPro" id="IPR003350">
    <property type="entry name" value="CUT_dom"/>
</dbReference>
<keyword evidence="3" id="KW-0677">Repeat</keyword>
<keyword evidence="6 10" id="KW-0238">DNA-binding</keyword>
<evidence type="ECO:0000256" key="6">
    <source>
        <dbReference type="ARBA" id="ARBA00023125"/>
    </source>
</evidence>
<evidence type="ECO:0000259" key="16">
    <source>
        <dbReference type="PROSITE" id="PS51042"/>
    </source>
</evidence>
<evidence type="ECO:0000256" key="3">
    <source>
        <dbReference type="ARBA" id="ARBA00022737"/>
    </source>
</evidence>
<dbReference type="EnsemblMetazoa" id="XM_038198793.1">
    <property type="protein sequence ID" value="XP_038054721.1"/>
    <property type="gene ID" value="LOC119726950"/>
</dbReference>
<proteinExistence type="inferred from homology"/>
<sequence>MAAANLSSMFQYWKNFDLPVLQRELDTTATELASRQDESDTSRKRLVEQSREFKKNTPDDIRKSVAPLLKLFQSEIDALSKRSKAAEASFLSVYKKLIDLPDPVSVLEHSLSLQKRAQKAQDLEVENQKLRETLEEYNLEFAEVKNQEVTIKNLKEKLREYEERMESAAQSRAREKEKELQREFQDKERQLKETQLTVATKLGEAELKIQTLQNALDASQSELFDLRAKFEEQAAAKSDEVDMLMTDLERTNQRQSASEKELETLRAQLASATQALQQAEQMQKAPSVEQAIDILTRSSLEVELSAKEKEISQLVEDVQRLQATNTKLRDGSTSQIHKLEEQVSQKNATIQKLEEQMRSRSDYDEIKRELSVLKSIEFSTHGSDVSESGEQTDGGTATPKSLEMLLLEKNRALQSENTTLKVTKSEINSPGGISQAQAFASLIGQEVAAAYSQQVMYAQQQAQQQTPSGSQIIQPIIVIPPSLNSAAASSLQHLHMLHHHHQQQQHRPHTPNRPRTPKSDTQVNPAVTNHEWLDTIQIARRVKEVLTEHNIGQRIFGEHILGLSQGSVSDILSRTKTWDKLTLKGREPFLKMVQFLSDRQYVEQLKILSPHKKGKEIMATPPSSTASGDGGDISSPSIKTSTEEAINNILALAKQEMESKNIGPGMVRPGDRRCDNPNLHSLHRQKTPPSNNYSRGGGSSNPRHNGHNMKVERTKSSSCALTPTNQILEEPCANGVSSESADEGSSSRDDTGDIKSTFMSINPRMPRRTMAALTVQQCEFNRDLDTLEIARQVRERLARGNIPQRVFGYHVIGLSQGSVSDILSKPKRWDKLTVKGREPFIRMRLWLEDPDGLTSLKESVRKASGFWMEQQRPPSTGTDTSDQHSASEMSPGPPTPNQPHLDNTQTPTPTQASSYLSQQQPASPLNLTTPVGSNTNAPASTPGTPTPCSAPSTPTPPIQAPSTPHVELQTPSPPQHFPELPPVHEQAAMIEFLDTFELTRQVKAILQQHGVGQKAFGEAVLGLTQGSVSDLLSKPKMWLKLSMKGREPYIRMYLWLQDKDGVEKVKNYRPIRRPKRFSFVDPREVSVAGTPMKKPRILLSPEDKEALLISYNNEPYPSQSAIELIASDLRLPVSTVINWFHNHRSRLKRGHTLVEDAANFMIQTADGNIIGPDGLTATHAMMYGAETTTQMESSSSPVHPHDEGNPSPSTSPKVVNGDAVVLETTDGQLIETSSLEGTPDLTSSHSKVDSPSHQDACAKTMQIQREDGHQASSESSDHEAVRNGKTSPGQHREPRAGRQGKKASRREREPTGDTRGMSVAENKMSEKDAYSILQKLESGVRDGSGDEWEF</sequence>
<dbReference type="InterPro" id="IPR057476">
    <property type="entry name" value="Cux_N"/>
</dbReference>
<dbReference type="GO" id="GO:0005634">
    <property type="term" value="C:nucleus"/>
    <property type="evidence" value="ECO:0007669"/>
    <property type="project" value="UniProtKB-SubCell"/>
</dbReference>
<protein>
    <recommendedName>
        <fullName evidence="12">Homeobox protein cut-like</fullName>
    </recommendedName>
</protein>
<feature type="region of interest" description="Disordered" evidence="14">
    <location>
        <begin position="497"/>
        <end position="527"/>
    </location>
</feature>
<keyword evidence="18" id="KW-1185">Reference proteome</keyword>
<feature type="compositionally biased region" description="Polar residues" evidence="14">
    <location>
        <begin position="898"/>
        <end position="934"/>
    </location>
</feature>